<evidence type="ECO:0000313" key="2">
    <source>
        <dbReference type="EMBL" id="BBE09943.1"/>
    </source>
</evidence>
<organism evidence="2 3">
    <name type="scientific">Mycoavidus cysteinexigens</name>
    <dbReference type="NCBI Taxonomy" id="1553431"/>
    <lineage>
        <taxon>Bacteria</taxon>
        <taxon>Pseudomonadati</taxon>
        <taxon>Pseudomonadota</taxon>
        <taxon>Betaproteobacteria</taxon>
        <taxon>Burkholderiales</taxon>
        <taxon>Burkholderiaceae</taxon>
        <taxon>Mycoavidus</taxon>
    </lineage>
</organism>
<dbReference type="Pfam" id="PF22772">
    <property type="entry name" value="WsaF_C"/>
    <property type="match status" value="1"/>
</dbReference>
<name>A0A2Z6EWW0_9BURK</name>
<dbReference type="EMBL" id="AP018150">
    <property type="protein sequence ID" value="BBE09943.1"/>
    <property type="molecule type" value="Genomic_DNA"/>
</dbReference>
<dbReference type="InterPro" id="IPR055050">
    <property type="entry name" value="WsaF_C"/>
</dbReference>
<dbReference type="AlphaFoldDB" id="A0A2Z6EWW0"/>
<dbReference type="RefSeq" id="WP_045364973.1">
    <property type="nucleotide sequence ID" value="NZ_AP018150.1"/>
</dbReference>
<keyword evidence="2" id="KW-0808">Transferase</keyword>
<dbReference type="Gene3D" id="3.40.50.2000">
    <property type="entry name" value="Glycogen Phosphorylase B"/>
    <property type="match status" value="1"/>
</dbReference>
<reference evidence="2 3" key="1">
    <citation type="journal article" date="2018" name="Microbes Environ.">
        <title>Comparative Genomic Insights into Endofungal Lifestyles of Two Bacterial Endosymbionts, Mycoavidus cysteinexigens and Burkholderia rhizoxinica.</title>
        <authorList>
            <person name="Sharmin D."/>
            <person name="Guo Y."/>
            <person name="Nishizawa T."/>
            <person name="Ohshima S."/>
            <person name="Sato Y."/>
            <person name="Takashima Y."/>
            <person name="Narisawa K."/>
            <person name="Ohta H."/>
        </authorList>
    </citation>
    <scope>NUCLEOTIDE SEQUENCE [LARGE SCALE GENOMIC DNA]</scope>
    <source>
        <strain evidence="2 3">B1-EB</strain>
    </source>
</reference>
<dbReference type="GO" id="GO:0016740">
    <property type="term" value="F:transferase activity"/>
    <property type="evidence" value="ECO:0007669"/>
    <property type="project" value="UniProtKB-KW"/>
</dbReference>
<dbReference type="GO" id="GO:0030247">
    <property type="term" value="F:polysaccharide binding"/>
    <property type="evidence" value="ECO:0007669"/>
    <property type="project" value="InterPro"/>
</dbReference>
<keyword evidence="3" id="KW-1185">Reference proteome</keyword>
<protein>
    <submittedName>
        <fullName evidence="2">Glycosyl transferase group 1</fullName>
    </submittedName>
</protein>
<sequence>MAKIAWLIPPLMEGSGGHRTILQHAFALEARGHECALYIEGTAPSKKSAIKQIEVMFGYCFANAVYGWENIKPADLAMATMWYTAAIVRSLPFPCLKMYFVQDYEPYFYPMGDNYLMAESSYTYGLTPVTIGRWLSHELKKRFNIESYYFEFGADLSVYKPLPNIEKELAVCFIYQPGKPRRCARIGLEALSIVKHKMPEVKIYLYGSQEKGHIGFEHEHLGLLNLHDCNALYNRSAVGLCLSSSNPSRIPFEMMAAGLPLVEMWRENTLYDLPVEAVMLCLSTPEAIAEGILTLLQDEQQRIQMGKAAAAFMSERPLSIETNRFVEVTEIELRGKSSSNDTPERIYTKGPIVSGLRVGTLLPALHQQLRTSLKGYVYSLHPLLRCPILWGARIARRIVQWFLKK</sequence>
<dbReference type="Proteomes" id="UP000282597">
    <property type="component" value="Chromosome"/>
</dbReference>
<evidence type="ECO:0000259" key="1">
    <source>
        <dbReference type="Pfam" id="PF22772"/>
    </source>
</evidence>
<dbReference type="Gene3D" id="3.40.50.11090">
    <property type="match status" value="1"/>
</dbReference>
<dbReference type="KEGG" id="mcys:MCB1EB_1782"/>
<gene>
    <name evidence="2" type="ORF">MCB1EB_1782</name>
</gene>
<accession>A0A2Z6EWW0</accession>
<evidence type="ECO:0000313" key="3">
    <source>
        <dbReference type="Proteomes" id="UP000282597"/>
    </source>
</evidence>
<proteinExistence type="predicted"/>
<feature type="domain" description="WsaF C-terminal" evidence="1">
    <location>
        <begin position="171"/>
        <end position="292"/>
    </location>
</feature>
<dbReference type="SUPFAM" id="SSF53756">
    <property type="entry name" value="UDP-Glycosyltransferase/glycogen phosphorylase"/>
    <property type="match status" value="1"/>
</dbReference>